<evidence type="ECO:0000256" key="2">
    <source>
        <dbReference type="ARBA" id="ARBA00022679"/>
    </source>
</evidence>
<evidence type="ECO:0000256" key="1">
    <source>
        <dbReference type="ARBA" id="ARBA00022603"/>
    </source>
</evidence>
<dbReference type="Gene3D" id="3.40.50.150">
    <property type="entry name" value="Vaccinia Virus protein VP39"/>
    <property type="match status" value="1"/>
</dbReference>
<evidence type="ECO:0008006" key="4">
    <source>
        <dbReference type="Google" id="ProtNLM"/>
    </source>
</evidence>
<gene>
    <name evidence="3" type="ORF">LCGC14_2269460</name>
</gene>
<dbReference type="InterPro" id="IPR001525">
    <property type="entry name" value="C5_MeTfrase"/>
</dbReference>
<sequence length="177" mass="19627">EGDRSGLWSEMFRIVCELRPRYVVVENVSALLGRGMGRVLGDLAEGGYDAEWDCLPAAAFGAAHIRDRVWLFAYPRQKSGFTEGRFDGGNGCAYVLPEGIVGTQAERSEHRELVAMVPGIHPRMAADWWTHQFSVARTVNGLSRQLVDARNDALGEAVVPQIAEWIGRRILACRKES</sequence>
<dbReference type="SUPFAM" id="SSF53335">
    <property type="entry name" value="S-adenosyl-L-methionine-dependent methyltransferases"/>
    <property type="match status" value="1"/>
</dbReference>
<dbReference type="GO" id="GO:0032259">
    <property type="term" value="P:methylation"/>
    <property type="evidence" value="ECO:0007669"/>
    <property type="project" value="UniProtKB-KW"/>
</dbReference>
<dbReference type="EMBL" id="LAZR01031341">
    <property type="protein sequence ID" value="KKL54036.1"/>
    <property type="molecule type" value="Genomic_DNA"/>
</dbReference>
<protein>
    <recommendedName>
        <fullName evidence="4">DNA (cytosine-5-)-methyltransferase</fullName>
    </recommendedName>
</protein>
<name>A0A0F9DJL5_9ZZZZ</name>
<accession>A0A0F9DJL5</accession>
<dbReference type="InterPro" id="IPR029063">
    <property type="entry name" value="SAM-dependent_MTases_sf"/>
</dbReference>
<feature type="non-terminal residue" evidence="3">
    <location>
        <position position="1"/>
    </location>
</feature>
<reference evidence="3" key="1">
    <citation type="journal article" date="2015" name="Nature">
        <title>Complex archaea that bridge the gap between prokaryotes and eukaryotes.</title>
        <authorList>
            <person name="Spang A."/>
            <person name="Saw J.H."/>
            <person name="Jorgensen S.L."/>
            <person name="Zaremba-Niedzwiedzka K."/>
            <person name="Martijn J."/>
            <person name="Lind A.E."/>
            <person name="van Eijk R."/>
            <person name="Schleper C."/>
            <person name="Guy L."/>
            <person name="Ettema T.J."/>
        </authorList>
    </citation>
    <scope>NUCLEOTIDE SEQUENCE</scope>
</reference>
<evidence type="ECO:0000313" key="3">
    <source>
        <dbReference type="EMBL" id="KKL54036.1"/>
    </source>
</evidence>
<dbReference type="AlphaFoldDB" id="A0A0F9DJL5"/>
<dbReference type="Pfam" id="PF00145">
    <property type="entry name" value="DNA_methylase"/>
    <property type="match status" value="1"/>
</dbReference>
<proteinExistence type="predicted"/>
<keyword evidence="2" id="KW-0808">Transferase</keyword>
<dbReference type="GO" id="GO:0008168">
    <property type="term" value="F:methyltransferase activity"/>
    <property type="evidence" value="ECO:0007669"/>
    <property type="project" value="UniProtKB-KW"/>
</dbReference>
<comment type="caution">
    <text evidence="3">The sequence shown here is derived from an EMBL/GenBank/DDBJ whole genome shotgun (WGS) entry which is preliminary data.</text>
</comment>
<keyword evidence="1" id="KW-0489">Methyltransferase</keyword>
<organism evidence="3">
    <name type="scientific">marine sediment metagenome</name>
    <dbReference type="NCBI Taxonomy" id="412755"/>
    <lineage>
        <taxon>unclassified sequences</taxon>
        <taxon>metagenomes</taxon>
        <taxon>ecological metagenomes</taxon>
    </lineage>
</organism>